<dbReference type="OrthoDB" id="4633509at2759"/>
<evidence type="ECO:0000313" key="2">
    <source>
        <dbReference type="Proteomes" id="UP000736672"/>
    </source>
</evidence>
<protein>
    <submittedName>
        <fullName evidence="1">Uncharacterized protein</fullName>
    </submittedName>
</protein>
<dbReference type="AlphaFoldDB" id="A0A9P9L0B4"/>
<gene>
    <name evidence="1" type="ORF">B0J15DRAFT_221313</name>
</gene>
<evidence type="ECO:0000313" key="1">
    <source>
        <dbReference type="EMBL" id="KAH7271638.1"/>
    </source>
</evidence>
<comment type="caution">
    <text evidence="1">The sequence shown here is derived from an EMBL/GenBank/DDBJ whole genome shotgun (WGS) entry which is preliminary data.</text>
</comment>
<dbReference type="Proteomes" id="UP000736672">
    <property type="component" value="Unassembled WGS sequence"/>
</dbReference>
<dbReference type="EMBL" id="JAGTJS010000004">
    <property type="protein sequence ID" value="KAH7271638.1"/>
    <property type="molecule type" value="Genomic_DNA"/>
</dbReference>
<feature type="non-terminal residue" evidence="1">
    <location>
        <position position="311"/>
    </location>
</feature>
<sequence>MNHGLSRPRIEDHVTRLRAAQLYRPPVNIRQARAQAVPFRDDELMEGPHSCSAADFDMPCLRRCPFNLADIDWESSSRLGGGLDGYVWKVWFKGDEPFVLKVFWDAEPPEFYHYFAVQRECQNAAHIQMMETAVKRASADSASILVKAKPETKYDALDNIHAFSTEGRDLWASVEASEVTAITSIPRMRKCYGWLKFNGQTFLNMPPKLWAPSLIINKINRNFSPDKEYFAIVYEFVEEGENDPATVEKVDEFLWLSGFGHNSSPLEKNWKSGVLIDLSDIVHAGGLGWSPKSYGARPANRILRPTRGCRS</sequence>
<reference evidence="1" key="1">
    <citation type="journal article" date="2021" name="Nat. Commun.">
        <title>Genetic determinants of endophytism in the Arabidopsis root mycobiome.</title>
        <authorList>
            <person name="Mesny F."/>
            <person name="Miyauchi S."/>
            <person name="Thiergart T."/>
            <person name="Pickel B."/>
            <person name="Atanasova L."/>
            <person name="Karlsson M."/>
            <person name="Huettel B."/>
            <person name="Barry K.W."/>
            <person name="Haridas S."/>
            <person name="Chen C."/>
            <person name="Bauer D."/>
            <person name="Andreopoulos W."/>
            <person name="Pangilinan J."/>
            <person name="LaButti K."/>
            <person name="Riley R."/>
            <person name="Lipzen A."/>
            <person name="Clum A."/>
            <person name="Drula E."/>
            <person name="Henrissat B."/>
            <person name="Kohler A."/>
            <person name="Grigoriev I.V."/>
            <person name="Martin F.M."/>
            <person name="Hacquard S."/>
        </authorList>
    </citation>
    <scope>NUCLEOTIDE SEQUENCE</scope>
    <source>
        <strain evidence="1">FSSC 5 MPI-SDFR-AT-0091</strain>
    </source>
</reference>
<organism evidence="1 2">
    <name type="scientific">Fusarium solani</name>
    <name type="common">Filamentous fungus</name>
    <dbReference type="NCBI Taxonomy" id="169388"/>
    <lineage>
        <taxon>Eukaryota</taxon>
        <taxon>Fungi</taxon>
        <taxon>Dikarya</taxon>
        <taxon>Ascomycota</taxon>
        <taxon>Pezizomycotina</taxon>
        <taxon>Sordariomycetes</taxon>
        <taxon>Hypocreomycetidae</taxon>
        <taxon>Hypocreales</taxon>
        <taxon>Nectriaceae</taxon>
        <taxon>Fusarium</taxon>
        <taxon>Fusarium solani species complex</taxon>
    </lineage>
</organism>
<name>A0A9P9L0B4_FUSSL</name>
<proteinExistence type="predicted"/>
<keyword evidence="2" id="KW-1185">Reference proteome</keyword>
<accession>A0A9P9L0B4</accession>